<dbReference type="EMBL" id="CAMXCT030006718">
    <property type="protein sequence ID" value="CAL4806186.1"/>
    <property type="molecule type" value="Genomic_DNA"/>
</dbReference>
<dbReference type="InterPro" id="IPR036736">
    <property type="entry name" value="ACP-like_sf"/>
</dbReference>
<name>A0A9P1GPR8_9DINO</name>
<dbReference type="OrthoDB" id="416786at2759"/>
<dbReference type="GO" id="GO:0043041">
    <property type="term" value="P:amino acid activation for nonribosomal peptide biosynthetic process"/>
    <property type="evidence" value="ECO:0007669"/>
    <property type="project" value="TreeGrafter"/>
</dbReference>
<proteinExistence type="predicted"/>
<dbReference type="GO" id="GO:0003824">
    <property type="term" value="F:catalytic activity"/>
    <property type="evidence" value="ECO:0007669"/>
    <property type="project" value="InterPro"/>
</dbReference>
<evidence type="ECO:0000313" key="4">
    <source>
        <dbReference type="EMBL" id="CAL1172249.1"/>
    </source>
</evidence>
<dbReference type="AlphaFoldDB" id="A0A9P1GPR8"/>
<dbReference type="GO" id="GO:0044550">
    <property type="term" value="P:secondary metabolite biosynthetic process"/>
    <property type="evidence" value="ECO:0007669"/>
    <property type="project" value="TreeGrafter"/>
</dbReference>
<protein>
    <submittedName>
        <fullName evidence="5">Tyrocidine synthase 3 (Tyrocidine synthase III)</fullName>
    </submittedName>
</protein>
<dbReference type="InterPro" id="IPR045851">
    <property type="entry name" value="AMP-bd_C_sf"/>
</dbReference>
<dbReference type="InterPro" id="IPR001242">
    <property type="entry name" value="Condensation_dom"/>
</dbReference>
<dbReference type="GO" id="GO:0031177">
    <property type="term" value="F:phosphopantetheine binding"/>
    <property type="evidence" value="ECO:0007669"/>
    <property type="project" value="TreeGrafter"/>
</dbReference>
<dbReference type="Pfam" id="PF13193">
    <property type="entry name" value="AMP-binding_C"/>
    <property type="match status" value="1"/>
</dbReference>
<dbReference type="Gene3D" id="3.30.559.10">
    <property type="entry name" value="Chloramphenicol acetyltransferase-like domain"/>
    <property type="match status" value="1"/>
</dbReference>
<dbReference type="SUPFAM" id="SSF47336">
    <property type="entry name" value="ACP-like"/>
    <property type="match status" value="1"/>
</dbReference>
<organism evidence="3">
    <name type="scientific">Cladocopium goreaui</name>
    <dbReference type="NCBI Taxonomy" id="2562237"/>
    <lineage>
        <taxon>Eukaryota</taxon>
        <taxon>Sar</taxon>
        <taxon>Alveolata</taxon>
        <taxon>Dinophyceae</taxon>
        <taxon>Suessiales</taxon>
        <taxon>Symbiodiniaceae</taxon>
        <taxon>Cladocopium</taxon>
    </lineage>
</organism>
<reference evidence="4" key="2">
    <citation type="submission" date="2024-04" db="EMBL/GenBank/DDBJ databases">
        <authorList>
            <person name="Chen Y."/>
            <person name="Shah S."/>
            <person name="Dougan E. K."/>
            <person name="Thang M."/>
            <person name="Chan C."/>
        </authorList>
    </citation>
    <scope>NUCLEOTIDE SEQUENCE [LARGE SCALE GENOMIC DNA]</scope>
</reference>
<evidence type="ECO:0000313" key="5">
    <source>
        <dbReference type="EMBL" id="CAL4806186.1"/>
    </source>
</evidence>
<dbReference type="Proteomes" id="UP001152797">
    <property type="component" value="Unassembled WGS sequence"/>
</dbReference>
<evidence type="ECO:0000256" key="1">
    <source>
        <dbReference type="SAM" id="MobiDB-lite"/>
    </source>
</evidence>
<dbReference type="Gene3D" id="3.30.300.30">
    <property type="match status" value="1"/>
</dbReference>
<dbReference type="SUPFAM" id="SSF52777">
    <property type="entry name" value="CoA-dependent acyltransferases"/>
    <property type="match status" value="2"/>
</dbReference>
<evidence type="ECO:0000313" key="6">
    <source>
        <dbReference type="Proteomes" id="UP001152797"/>
    </source>
</evidence>
<dbReference type="EMBL" id="CAMXCT020006718">
    <property type="protein sequence ID" value="CAL1172249.1"/>
    <property type="molecule type" value="Genomic_DNA"/>
</dbReference>
<keyword evidence="6" id="KW-1185">Reference proteome</keyword>
<dbReference type="InterPro" id="IPR009081">
    <property type="entry name" value="PP-bd_ACP"/>
</dbReference>
<dbReference type="PROSITE" id="PS50075">
    <property type="entry name" value="CARRIER"/>
    <property type="match status" value="1"/>
</dbReference>
<dbReference type="Pfam" id="PF00550">
    <property type="entry name" value="PP-binding"/>
    <property type="match status" value="1"/>
</dbReference>
<dbReference type="EMBL" id="CAMXCT010006718">
    <property type="protein sequence ID" value="CAI4018874.1"/>
    <property type="molecule type" value="Genomic_DNA"/>
</dbReference>
<dbReference type="PANTHER" id="PTHR45527">
    <property type="entry name" value="NONRIBOSOMAL PEPTIDE SYNTHETASE"/>
    <property type="match status" value="1"/>
</dbReference>
<sequence length="636" mass="71384">MPEDLWGDLESLNQSLKTLDSDLSHLSGTHSLVLEFLGRADFQVKVRGHRIELQEIEEAARQIHERQPHCHSVRNVVVMVINQKLVAFVTPETVDVLQLAEALRNVLPKYMVPDLIFARDQLPLTASGKVDRKALEGSVNLKRPGREIREPQSEMEKIVHDVYQTVLGLEKLSVDDDFFELGGQSLAAMRLQSLLHTGNLLITLPEIFELRTAARIAERLDHGAAAVPASLEQDRSDDSGSNDLLPGSEALASFEQQRFWVMEQLGASTTYSIPFAYRLSGQLHVERLSAAFLALLQRHEALRTVLREEGGELRQRILAVEEVPSIAIHDFRHLEGKEREAQRKAREELLSKDMAQPFDLSKSPLRVHLIQESTSDGEQTLLYVNVHHVAFDGGSLRCFERDLWALYSAQQLPALKLRYRDFSQWQRSRALENSSRMAHWQGSCFHLKLPTDHPRNPPCGPPSQLVSFAPCGANIQRIAVEHRCTEFAVLLAVYGVLLGRQCHQKELVIGIPVSQRRETSKCDELGALGLLFRSWSPIVGCQPFYMPMYFFYVNSPEMSGKGLEDGGSTFNKHFVLFKFVRQSSGCDEVIGCFANTVPVRVTLMDSAGDRSFQSILGSAGRGKWEVKKQTGPSCCG</sequence>
<feature type="domain" description="Carrier" evidence="2">
    <location>
        <begin position="150"/>
        <end position="224"/>
    </location>
</feature>
<comment type="caution">
    <text evidence="3">The sequence shown here is derived from an EMBL/GenBank/DDBJ whole genome shotgun (WGS) entry which is preliminary data.</text>
</comment>
<dbReference type="InterPro" id="IPR023213">
    <property type="entry name" value="CAT-like_dom_sf"/>
</dbReference>
<accession>A0A9P1GPR8</accession>
<dbReference type="InterPro" id="IPR025110">
    <property type="entry name" value="AMP-bd_C"/>
</dbReference>
<dbReference type="Gene3D" id="1.10.1200.10">
    <property type="entry name" value="ACP-like"/>
    <property type="match status" value="1"/>
</dbReference>
<dbReference type="GO" id="GO:0005737">
    <property type="term" value="C:cytoplasm"/>
    <property type="evidence" value="ECO:0007669"/>
    <property type="project" value="TreeGrafter"/>
</dbReference>
<reference evidence="3" key="1">
    <citation type="submission" date="2022-10" db="EMBL/GenBank/DDBJ databases">
        <authorList>
            <person name="Chen Y."/>
            <person name="Dougan E. K."/>
            <person name="Chan C."/>
            <person name="Rhodes N."/>
            <person name="Thang M."/>
        </authorList>
    </citation>
    <scope>NUCLEOTIDE SEQUENCE</scope>
</reference>
<dbReference type="SUPFAM" id="SSF56801">
    <property type="entry name" value="Acetyl-CoA synthetase-like"/>
    <property type="match status" value="1"/>
</dbReference>
<dbReference type="PANTHER" id="PTHR45527:SF1">
    <property type="entry name" value="FATTY ACID SYNTHASE"/>
    <property type="match status" value="1"/>
</dbReference>
<evidence type="ECO:0000259" key="2">
    <source>
        <dbReference type="PROSITE" id="PS50075"/>
    </source>
</evidence>
<dbReference type="Gene3D" id="3.30.559.30">
    <property type="entry name" value="Nonribosomal peptide synthetase, condensation domain"/>
    <property type="match status" value="1"/>
</dbReference>
<feature type="region of interest" description="Disordered" evidence="1">
    <location>
        <begin position="228"/>
        <end position="247"/>
    </location>
</feature>
<dbReference type="Pfam" id="PF00668">
    <property type="entry name" value="Condensation"/>
    <property type="match status" value="1"/>
</dbReference>
<evidence type="ECO:0000313" key="3">
    <source>
        <dbReference type="EMBL" id="CAI4018874.1"/>
    </source>
</evidence>
<gene>
    <name evidence="3" type="ORF">C1SCF055_LOCUS43408</name>
</gene>